<keyword evidence="4" id="KW-1185">Reference proteome</keyword>
<dbReference type="InterPro" id="IPR020568">
    <property type="entry name" value="Ribosomal_Su5_D2-typ_SF"/>
</dbReference>
<organism evidence="3 4">
    <name type="scientific">Peptococcus simiae</name>
    <dbReference type="NCBI Taxonomy" id="1643805"/>
    <lineage>
        <taxon>Bacteria</taxon>
        <taxon>Bacillati</taxon>
        <taxon>Bacillota</taxon>
        <taxon>Clostridia</taxon>
        <taxon>Eubacteriales</taxon>
        <taxon>Peptococcaceae</taxon>
        <taxon>Peptococcus</taxon>
    </lineage>
</organism>
<dbReference type="InterPro" id="IPR036956">
    <property type="entry name" value="Impact_N_sf"/>
</dbReference>
<dbReference type="Gene3D" id="3.30.230.30">
    <property type="entry name" value="Impact, N-terminal domain"/>
    <property type="match status" value="1"/>
</dbReference>
<dbReference type="Proteomes" id="UP001631949">
    <property type="component" value="Unassembled WGS sequence"/>
</dbReference>
<evidence type="ECO:0000313" key="3">
    <source>
        <dbReference type="EMBL" id="MFM9412892.1"/>
    </source>
</evidence>
<dbReference type="InterPro" id="IPR023582">
    <property type="entry name" value="Impact"/>
</dbReference>
<gene>
    <name evidence="3" type="ORF">ACKQTC_00685</name>
</gene>
<proteinExistence type="inferred from homology"/>
<accession>A0ABW9GWY0</accession>
<dbReference type="InterPro" id="IPR035647">
    <property type="entry name" value="EFG_III/V"/>
</dbReference>
<feature type="domain" description="Impact N-terminal" evidence="2">
    <location>
        <begin position="27"/>
        <end position="131"/>
    </location>
</feature>
<comment type="similarity">
    <text evidence="1">Belongs to the IMPACT family.</text>
</comment>
<comment type="caution">
    <text evidence="3">The sequence shown here is derived from an EMBL/GenBank/DDBJ whole genome shotgun (WGS) entry which is preliminary data.</text>
</comment>
<dbReference type="PANTHER" id="PTHR16301:SF20">
    <property type="entry name" value="IMPACT FAMILY MEMBER YIGZ"/>
    <property type="match status" value="1"/>
</dbReference>
<dbReference type="InterPro" id="IPR001498">
    <property type="entry name" value="Impact_N"/>
</dbReference>
<sequence length="226" mass="24716">MDPYDKRAPESFRSLVRPGDIDLEIDRSRFIGLARQVTSEEEAQAFLAEVRSDHPTATHVVWAWIIGPGGLQMRASDDGEPQGTAGVPTLEVLKKEGLSDVVVATVRYFGGVKLGAGGLIRAYTRAAAEAVQAGGPTSMVRQKAVILTVPYPHEGRLTYQFNDHHWPVEKTFDAAVHYHFYVPEKLEEAATAWLLGLTGGDARLAWGDLTYAPLPDDLDLSFLTDA</sequence>
<dbReference type="Pfam" id="PF01205">
    <property type="entry name" value="Impact_N"/>
    <property type="match status" value="1"/>
</dbReference>
<name>A0ABW9GWY0_9FIRM</name>
<dbReference type="RefSeq" id="WP_408976521.1">
    <property type="nucleotide sequence ID" value="NZ_JBJUVG010000001.1"/>
</dbReference>
<reference evidence="3 4" key="1">
    <citation type="journal article" date="2016" name="Int. J. Syst. Evol. Microbiol.">
        <title>Peptococcus simiae sp. nov., isolated from rhesus macaque faeces and emended description of the genus Peptococcus.</title>
        <authorList>
            <person name="Shkoporov A.N."/>
            <person name="Efimov B.A."/>
            <person name="Kondova I."/>
            <person name="Ouwerling B."/>
            <person name="Chaplin A.V."/>
            <person name="Shcherbakova V.A."/>
            <person name="Langermans J.A.M."/>
        </authorList>
    </citation>
    <scope>NUCLEOTIDE SEQUENCE [LARGE SCALE GENOMIC DNA]</scope>
    <source>
        <strain evidence="3 4">M108</strain>
    </source>
</reference>
<evidence type="ECO:0000256" key="1">
    <source>
        <dbReference type="ARBA" id="ARBA00007665"/>
    </source>
</evidence>
<dbReference type="SUPFAM" id="SSF54980">
    <property type="entry name" value="EF-G C-terminal domain-like"/>
    <property type="match status" value="1"/>
</dbReference>
<dbReference type="PANTHER" id="PTHR16301">
    <property type="entry name" value="IMPACT-RELATED"/>
    <property type="match status" value="1"/>
</dbReference>
<evidence type="ECO:0000313" key="4">
    <source>
        <dbReference type="Proteomes" id="UP001631949"/>
    </source>
</evidence>
<dbReference type="SUPFAM" id="SSF54211">
    <property type="entry name" value="Ribosomal protein S5 domain 2-like"/>
    <property type="match status" value="1"/>
</dbReference>
<evidence type="ECO:0000259" key="2">
    <source>
        <dbReference type="Pfam" id="PF01205"/>
    </source>
</evidence>
<protein>
    <submittedName>
        <fullName evidence="3">IMPACT family protein</fullName>
    </submittedName>
</protein>
<dbReference type="EMBL" id="JBJUVG010000001">
    <property type="protein sequence ID" value="MFM9412892.1"/>
    <property type="molecule type" value="Genomic_DNA"/>
</dbReference>